<organism evidence="1 2">
    <name type="scientific">Artomyces pyxidatus</name>
    <dbReference type="NCBI Taxonomy" id="48021"/>
    <lineage>
        <taxon>Eukaryota</taxon>
        <taxon>Fungi</taxon>
        <taxon>Dikarya</taxon>
        <taxon>Basidiomycota</taxon>
        <taxon>Agaricomycotina</taxon>
        <taxon>Agaricomycetes</taxon>
        <taxon>Russulales</taxon>
        <taxon>Auriscalpiaceae</taxon>
        <taxon>Artomyces</taxon>
    </lineage>
</organism>
<keyword evidence="2" id="KW-1185">Reference proteome</keyword>
<accession>A0ACB8T7V5</accession>
<protein>
    <submittedName>
        <fullName evidence="1">3-ketoacyl-CoA reductase</fullName>
    </submittedName>
</protein>
<name>A0ACB8T7V5_9AGAM</name>
<reference evidence="1" key="1">
    <citation type="submission" date="2021-03" db="EMBL/GenBank/DDBJ databases">
        <authorList>
            <consortium name="DOE Joint Genome Institute"/>
            <person name="Ahrendt S."/>
            <person name="Looney B.P."/>
            <person name="Miyauchi S."/>
            <person name="Morin E."/>
            <person name="Drula E."/>
            <person name="Courty P.E."/>
            <person name="Chicoki N."/>
            <person name="Fauchery L."/>
            <person name="Kohler A."/>
            <person name="Kuo A."/>
            <person name="Labutti K."/>
            <person name="Pangilinan J."/>
            <person name="Lipzen A."/>
            <person name="Riley R."/>
            <person name="Andreopoulos W."/>
            <person name="He G."/>
            <person name="Johnson J."/>
            <person name="Barry K.W."/>
            <person name="Grigoriev I.V."/>
            <person name="Nagy L."/>
            <person name="Hibbett D."/>
            <person name="Henrissat B."/>
            <person name="Matheny P.B."/>
            <person name="Labbe J."/>
            <person name="Martin F."/>
        </authorList>
    </citation>
    <scope>NUCLEOTIDE SEQUENCE</scope>
    <source>
        <strain evidence="1">HHB10654</strain>
    </source>
</reference>
<comment type="caution">
    <text evidence="1">The sequence shown here is derived from an EMBL/GenBank/DDBJ whole genome shotgun (WGS) entry which is preliminary data.</text>
</comment>
<dbReference type="Proteomes" id="UP000814140">
    <property type="component" value="Unassembled WGS sequence"/>
</dbReference>
<evidence type="ECO:0000313" key="1">
    <source>
        <dbReference type="EMBL" id="KAI0064850.1"/>
    </source>
</evidence>
<dbReference type="EMBL" id="MU277197">
    <property type="protein sequence ID" value="KAI0064850.1"/>
    <property type="molecule type" value="Genomic_DNA"/>
</dbReference>
<reference evidence="1" key="2">
    <citation type="journal article" date="2022" name="New Phytol.">
        <title>Evolutionary transition to the ectomycorrhizal habit in the genomes of a hyperdiverse lineage of mushroom-forming fungi.</title>
        <authorList>
            <person name="Looney B."/>
            <person name="Miyauchi S."/>
            <person name="Morin E."/>
            <person name="Drula E."/>
            <person name="Courty P.E."/>
            <person name="Kohler A."/>
            <person name="Kuo A."/>
            <person name="LaButti K."/>
            <person name="Pangilinan J."/>
            <person name="Lipzen A."/>
            <person name="Riley R."/>
            <person name="Andreopoulos W."/>
            <person name="He G."/>
            <person name="Johnson J."/>
            <person name="Nolan M."/>
            <person name="Tritt A."/>
            <person name="Barry K.W."/>
            <person name="Grigoriev I.V."/>
            <person name="Nagy L.G."/>
            <person name="Hibbett D."/>
            <person name="Henrissat B."/>
            <person name="Matheny P.B."/>
            <person name="Labbe J."/>
            <person name="Martin F.M."/>
        </authorList>
    </citation>
    <scope>NUCLEOTIDE SEQUENCE</scope>
    <source>
        <strain evidence="1">HHB10654</strain>
    </source>
</reference>
<sequence>MSSQATTSIAAMASSFLASVKILTNTQPCAAAGLLALGSFTVASTLVAWTSVFLRIFVRPGINLKKFGAKKGAWAVVTGASDGIGREFSLQLAKAGFNVLLAARNGEKLAAVAQEIDGKSGSAVQTKTFAIDFAHADDATYEQFQSTLKDLDIGILVNNVGKSHEMPTDFIDTPAEEMNDILAINVNATLRVTSFVAPGMASRHRGLILNIGSFAGSAPSPMLATYSASKAFLVTFSEALAAELKPKGVVVELANTYFVVSSMSKIRRASAMVPTPAAYVRSVLRKIAPGTQTPFWSHALLDYVMQIAPASIVQAYTHALHVDIRKRALRKKEREAKKN</sequence>
<proteinExistence type="predicted"/>
<gene>
    <name evidence="1" type="ORF">BV25DRAFT_1881306</name>
</gene>
<evidence type="ECO:0000313" key="2">
    <source>
        <dbReference type="Proteomes" id="UP000814140"/>
    </source>
</evidence>